<dbReference type="CDD" id="cd23551">
    <property type="entry name" value="TFP_LU_ECD_Ly6L"/>
    <property type="match status" value="1"/>
</dbReference>
<evidence type="ECO:0000256" key="7">
    <source>
        <dbReference type="ARBA" id="ARBA00023180"/>
    </source>
</evidence>
<dbReference type="InterPro" id="IPR016054">
    <property type="entry name" value="LY6_UPA_recep-like"/>
</dbReference>
<name>A0A8C5LL36_JACJA</name>
<accession>A0A8C5LL36</accession>
<dbReference type="SMART" id="SM00134">
    <property type="entry name" value="LU"/>
    <property type="match status" value="1"/>
</dbReference>
<dbReference type="InterPro" id="IPR045860">
    <property type="entry name" value="Snake_toxin-like_sf"/>
</dbReference>
<dbReference type="PANTHER" id="PTHR32217:SF2">
    <property type="entry name" value="LYMPHOCYTE ANTIGEN 6L"/>
    <property type="match status" value="1"/>
</dbReference>
<dbReference type="Ensembl" id="ENSJJAT00000031518.1">
    <property type="protein sequence ID" value="ENSJJAP00000024933.1"/>
    <property type="gene ID" value="ENSJJAG00000024262.1"/>
</dbReference>
<evidence type="ECO:0000256" key="9">
    <source>
        <dbReference type="SAM" id="SignalP"/>
    </source>
</evidence>
<protein>
    <submittedName>
        <fullName evidence="11">Lymphocyte antigen 6 complex, locus L</fullName>
    </submittedName>
</protein>
<dbReference type="Proteomes" id="UP000694385">
    <property type="component" value="Unassembled WGS sequence"/>
</dbReference>
<feature type="domain" description="UPAR/Ly6" evidence="10">
    <location>
        <begin position="29"/>
        <end position="124"/>
    </location>
</feature>
<keyword evidence="3" id="KW-0336">GPI-anchor</keyword>
<evidence type="ECO:0000256" key="6">
    <source>
        <dbReference type="ARBA" id="ARBA00023157"/>
    </source>
</evidence>
<dbReference type="GO" id="GO:0098552">
    <property type="term" value="C:side of membrane"/>
    <property type="evidence" value="ECO:0007669"/>
    <property type="project" value="UniProtKB-KW"/>
</dbReference>
<keyword evidence="8" id="KW-0449">Lipoprotein</keyword>
<dbReference type="SUPFAM" id="SSF57302">
    <property type="entry name" value="Snake toxin-like"/>
    <property type="match status" value="1"/>
</dbReference>
<keyword evidence="6" id="KW-1015">Disulfide bond</keyword>
<evidence type="ECO:0000256" key="3">
    <source>
        <dbReference type="ARBA" id="ARBA00022622"/>
    </source>
</evidence>
<keyword evidence="4 9" id="KW-0732">Signal</keyword>
<dbReference type="GeneTree" id="ENSGT00940000154560"/>
<evidence type="ECO:0000313" key="12">
    <source>
        <dbReference type="Proteomes" id="UP000694385"/>
    </source>
</evidence>
<keyword evidence="5" id="KW-0472">Membrane</keyword>
<dbReference type="InterPro" id="IPR051445">
    <property type="entry name" value="LY6H/LY6L_nAChR_modulators"/>
</dbReference>
<dbReference type="PANTHER" id="PTHR32217">
    <property type="entry name" value="LYMPHOCYTE ANTIGEN 6H"/>
    <property type="match status" value="1"/>
</dbReference>
<evidence type="ECO:0000256" key="8">
    <source>
        <dbReference type="ARBA" id="ARBA00023288"/>
    </source>
</evidence>
<sequence>MTQLVLVIWASLLFSELTAQPMVPALGNLTCYQCFKVSQPTQCRPSRCGPGERVCISNELYIQRGVQVGTQISKRCAGHCLNSNSLYEWSPTTGTQNTIIRSCCSKHLCNTAPVASGGLWALLGRFLLPVGLGLLCTLLP</sequence>
<evidence type="ECO:0000256" key="5">
    <source>
        <dbReference type="ARBA" id="ARBA00023136"/>
    </source>
</evidence>
<dbReference type="OMA" id="PRCPNDN"/>
<evidence type="ECO:0000256" key="1">
    <source>
        <dbReference type="ARBA" id="ARBA00004609"/>
    </source>
</evidence>
<evidence type="ECO:0000256" key="2">
    <source>
        <dbReference type="ARBA" id="ARBA00022475"/>
    </source>
</evidence>
<dbReference type="GO" id="GO:0005886">
    <property type="term" value="C:plasma membrane"/>
    <property type="evidence" value="ECO:0007669"/>
    <property type="project" value="UniProtKB-SubCell"/>
</dbReference>
<evidence type="ECO:0000256" key="4">
    <source>
        <dbReference type="ARBA" id="ARBA00022729"/>
    </source>
</evidence>
<dbReference type="AlphaFoldDB" id="A0A8C5LL36"/>
<organism evidence="11 12">
    <name type="scientific">Jaculus jaculus</name>
    <name type="common">Lesser Egyptian jerboa</name>
    <dbReference type="NCBI Taxonomy" id="51337"/>
    <lineage>
        <taxon>Eukaryota</taxon>
        <taxon>Metazoa</taxon>
        <taxon>Chordata</taxon>
        <taxon>Craniata</taxon>
        <taxon>Vertebrata</taxon>
        <taxon>Euteleostomi</taxon>
        <taxon>Mammalia</taxon>
        <taxon>Eutheria</taxon>
        <taxon>Euarchontoglires</taxon>
        <taxon>Glires</taxon>
        <taxon>Rodentia</taxon>
        <taxon>Myomorpha</taxon>
        <taxon>Dipodoidea</taxon>
        <taxon>Dipodidae</taxon>
        <taxon>Dipodinae</taxon>
        <taxon>Jaculus</taxon>
    </lineage>
</organism>
<comment type="subcellular location">
    <subcellularLocation>
        <location evidence="1">Cell membrane</location>
        <topology evidence="1">Lipid-anchor</topology>
        <topology evidence="1">GPI-anchor</topology>
    </subcellularLocation>
</comment>
<evidence type="ECO:0000259" key="10">
    <source>
        <dbReference type="SMART" id="SM00134"/>
    </source>
</evidence>
<keyword evidence="7" id="KW-0325">Glycoprotein</keyword>
<reference evidence="11" key="2">
    <citation type="submission" date="2025-09" db="UniProtKB">
        <authorList>
            <consortium name="Ensembl"/>
        </authorList>
    </citation>
    <scope>IDENTIFICATION</scope>
</reference>
<evidence type="ECO:0000313" key="11">
    <source>
        <dbReference type="Ensembl" id="ENSJJAP00000024933.1"/>
    </source>
</evidence>
<feature type="chain" id="PRO_5034274709" evidence="9">
    <location>
        <begin position="20"/>
        <end position="140"/>
    </location>
</feature>
<dbReference type="Gene3D" id="2.10.60.10">
    <property type="entry name" value="CD59"/>
    <property type="match status" value="1"/>
</dbReference>
<feature type="signal peptide" evidence="9">
    <location>
        <begin position="1"/>
        <end position="19"/>
    </location>
</feature>
<keyword evidence="2" id="KW-1003">Cell membrane</keyword>
<reference evidence="11" key="1">
    <citation type="submission" date="2025-08" db="UniProtKB">
        <authorList>
            <consortium name="Ensembl"/>
        </authorList>
    </citation>
    <scope>IDENTIFICATION</scope>
</reference>
<keyword evidence="12" id="KW-1185">Reference proteome</keyword>
<proteinExistence type="predicted"/>
<dbReference type="Pfam" id="PF00021">
    <property type="entry name" value="UPAR_LY6"/>
    <property type="match status" value="1"/>
</dbReference>